<dbReference type="AlphaFoldDB" id="A0AAD3NG87"/>
<name>A0AAD3NG87_LATJO</name>
<dbReference type="EMBL" id="BRZM01000554">
    <property type="protein sequence ID" value="GLD71287.1"/>
    <property type="molecule type" value="Genomic_DNA"/>
</dbReference>
<dbReference type="Proteomes" id="UP001279410">
    <property type="component" value="Unassembled WGS sequence"/>
</dbReference>
<evidence type="ECO:0000313" key="1">
    <source>
        <dbReference type="EMBL" id="GLD71287.1"/>
    </source>
</evidence>
<evidence type="ECO:0000313" key="2">
    <source>
        <dbReference type="Proteomes" id="UP001279410"/>
    </source>
</evidence>
<sequence>MKTVLYYSKRNKDVPLISTLHRNDAMSTREEKNPSADLDYNRNKGGVDNLEKCLELHSQHLAECSTEAGRLEETDVFYQRHCIQ</sequence>
<gene>
    <name evidence="1" type="ORF">AKAME5_002260800</name>
</gene>
<proteinExistence type="predicted"/>
<comment type="caution">
    <text evidence="1">The sequence shown here is derived from an EMBL/GenBank/DDBJ whole genome shotgun (WGS) entry which is preliminary data.</text>
</comment>
<organism evidence="1 2">
    <name type="scientific">Lates japonicus</name>
    <name type="common">Japanese lates</name>
    <dbReference type="NCBI Taxonomy" id="270547"/>
    <lineage>
        <taxon>Eukaryota</taxon>
        <taxon>Metazoa</taxon>
        <taxon>Chordata</taxon>
        <taxon>Craniata</taxon>
        <taxon>Vertebrata</taxon>
        <taxon>Euteleostomi</taxon>
        <taxon>Actinopterygii</taxon>
        <taxon>Neopterygii</taxon>
        <taxon>Teleostei</taxon>
        <taxon>Neoteleostei</taxon>
        <taxon>Acanthomorphata</taxon>
        <taxon>Carangaria</taxon>
        <taxon>Carangaria incertae sedis</taxon>
        <taxon>Centropomidae</taxon>
        <taxon>Lates</taxon>
    </lineage>
</organism>
<reference evidence="1" key="1">
    <citation type="submission" date="2022-08" db="EMBL/GenBank/DDBJ databases">
        <title>Genome sequencing of akame (Lates japonicus).</title>
        <authorList>
            <person name="Hashiguchi Y."/>
            <person name="Takahashi H."/>
        </authorList>
    </citation>
    <scope>NUCLEOTIDE SEQUENCE</scope>
    <source>
        <strain evidence="1">Kochi</strain>
    </source>
</reference>
<keyword evidence="2" id="KW-1185">Reference proteome</keyword>
<accession>A0AAD3NG87</accession>
<protein>
    <submittedName>
        <fullName evidence="1">PiggyBac transposable element-derived protein 4-like protein</fullName>
    </submittedName>
</protein>